<reference evidence="3 4" key="1">
    <citation type="submission" date="2006-10" db="EMBL/GenBank/DDBJ databases">
        <title>Complete sequence of chromosome of Pelobacter propionicus DSM 2379.</title>
        <authorList>
            <consortium name="US DOE Joint Genome Institute"/>
            <person name="Copeland A."/>
            <person name="Lucas S."/>
            <person name="Lapidus A."/>
            <person name="Barry K."/>
            <person name="Detter J.C."/>
            <person name="Glavina del Rio T."/>
            <person name="Hammon N."/>
            <person name="Israni S."/>
            <person name="Dalin E."/>
            <person name="Tice H."/>
            <person name="Pitluck S."/>
            <person name="Saunders E."/>
            <person name="Brettin T."/>
            <person name="Bruce D."/>
            <person name="Han C."/>
            <person name="Tapia R."/>
            <person name="Schmutz J."/>
            <person name="Larimer F."/>
            <person name="Land M."/>
            <person name="Hauser L."/>
            <person name="Kyrpides N."/>
            <person name="Kim E."/>
            <person name="Lovley D."/>
            <person name="Richardson P."/>
        </authorList>
    </citation>
    <scope>NUCLEOTIDE SEQUENCE [LARGE SCALE GENOMIC DNA]</scope>
    <source>
        <strain evidence="4">DSM 2379 / NBRC 103807 / OttBd1</strain>
    </source>
</reference>
<organism evidence="3 4">
    <name type="scientific">Pelobacter propionicus (strain DSM 2379 / NBRC 103807 / OttBd1)</name>
    <dbReference type="NCBI Taxonomy" id="338966"/>
    <lineage>
        <taxon>Bacteria</taxon>
        <taxon>Pseudomonadati</taxon>
        <taxon>Thermodesulfobacteriota</taxon>
        <taxon>Desulfuromonadia</taxon>
        <taxon>Desulfuromonadales</taxon>
        <taxon>Desulfuromonadaceae</taxon>
        <taxon>Pelobacter</taxon>
    </lineage>
</organism>
<dbReference type="SUPFAM" id="SSF52518">
    <property type="entry name" value="Thiamin diphosphate-binding fold (THDP-binding)"/>
    <property type="match status" value="1"/>
</dbReference>
<dbReference type="InterPro" id="IPR051479">
    <property type="entry name" value="PorB-like"/>
</dbReference>
<name>A1AKT9_PELPD</name>
<evidence type="ECO:0000313" key="3">
    <source>
        <dbReference type="EMBL" id="ABK97959.1"/>
    </source>
</evidence>
<dbReference type="Proteomes" id="UP000006732">
    <property type="component" value="Chromosome"/>
</dbReference>
<dbReference type="HOGENOM" id="CLU_058423_0_0_7"/>
<dbReference type="PANTHER" id="PTHR42897">
    <property type="entry name" value="PYRUVATE SYNTHASE SUBUNIT PORB"/>
    <property type="match status" value="1"/>
</dbReference>
<dbReference type="GO" id="GO:0030976">
    <property type="term" value="F:thiamine pyrophosphate binding"/>
    <property type="evidence" value="ECO:0007669"/>
    <property type="project" value="InterPro"/>
</dbReference>
<dbReference type="KEGG" id="ppd:Ppro_0325"/>
<dbReference type="AlphaFoldDB" id="A1AKT9"/>
<dbReference type="Gene3D" id="3.40.50.970">
    <property type="match status" value="1"/>
</dbReference>
<dbReference type="Pfam" id="PF02775">
    <property type="entry name" value="TPP_enzyme_C"/>
    <property type="match status" value="1"/>
</dbReference>
<proteinExistence type="predicted"/>
<sequence length="311" mass="34210">MLTPLNLRELSRKEELFAPGHRMCTGCGAPIVVRMVMMAAQYPLVVANATGCLEVSTSIDGFTSWKTPWIHSAFENAAATLAGVETMYRSLRKQGKLADDIRFVAFGGDGGTADIGFQSLSGAMERGHDLTYICYDNGAYMNTGIQRSSATPFGADTATSPVGSVSTGKPQQAKDMTRIMAAHGIPYVAQASPSHWQDLMKKVRKALEIRGPKFINVIAPCNRGWRTGTDDAIQLSRLAVETCYWPLYEVENGVTRITVTSREKKPLTEFLKPQGRFKHLFKPGNEQLLAEAQSQVDACWQRLQREQAMGL</sequence>
<evidence type="ECO:0000313" key="4">
    <source>
        <dbReference type="Proteomes" id="UP000006732"/>
    </source>
</evidence>
<dbReference type="InterPro" id="IPR029061">
    <property type="entry name" value="THDP-binding"/>
</dbReference>
<keyword evidence="1 3" id="KW-0560">Oxidoreductase</keyword>
<dbReference type="CDD" id="cd03376">
    <property type="entry name" value="TPP_PFOR_porB_like"/>
    <property type="match status" value="1"/>
</dbReference>
<gene>
    <name evidence="3" type="ordered locus">Ppro_0325</name>
</gene>
<dbReference type="OrthoDB" id="9794954at2"/>
<dbReference type="EC" id="1.2.7.1" evidence="3"/>
<keyword evidence="3" id="KW-0670">Pyruvate</keyword>
<protein>
    <submittedName>
        <fullName evidence="3">Pyruvate ferredoxin oxidoreductase, beta subunit</fullName>
        <ecNumber evidence="3">1.2.7.1</ecNumber>
    </submittedName>
</protein>
<dbReference type="PANTHER" id="PTHR42897:SF2">
    <property type="entry name" value="PYRUVATE SYNTHASE SUBUNIT PORB"/>
    <property type="match status" value="1"/>
</dbReference>
<dbReference type="RefSeq" id="WP_011734273.1">
    <property type="nucleotide sequence ID" value="NC_008609.1"/>
</dbReference>
<keyword evidence="4" id="KW-1185">Reference proteome</keyword>
<evidence type="ECO:0000256" key="1">
    <source>
        <dbReference type="ARBA" id="ARBA00023002"/>
    </source>
</evidence>
<feature type="domain" description="Thiamine pyrophosphate enzyme TPP-binding" evidence="2">
    <location>
        <begin position="51"/>
        <end position="217"/>
    </location>
</feature>
<dbReference type="GO" id="GO:0019164">
    <property type="term" value="F:pyruvate synthase activity"/>
    <property type="evidence" value="ECO:0007669"/>
    <property type="project" value="UniProtKB-EC"/>
</dbReference>
<accession>A1AKT9</accession>
<evidence type="ECO:0000259" key="2">
    <source>
        <dbReference type="Pfam" id="PF02775"/>
    </source>
</evidence>
<dbReference type="InterPro" id="IPR011766">
    <property type="entry name" value="TPP_enzyme_TPP-bd"/>
</dbReference>
<dbReference type="EMBL" id="CP000482">
    <property type="protein sequence ID" value="ABK97959.1"/>
    <property type="molecule type" value="Genomic_DNA"/>
</dbReference>
<dbReference type="STRING" id="338966.Ppro_0325"/>
<dbReference type="eggNOG" id="COG1013">
    <property type="taxonomic scope" value="Bacteria"/>
</dbReference>